<gene>
    <name evidence="1" type="ORF">HPB49_009525</name>
</gene>
<evidence type="ECO:0000313" key="1">
    <source>
        <dbReference type="EMBL" id="KAH7965668.1"/>
    </source>
</evidence>
<comment type="caution">
    <text evidence="1">The sequence shown here is derived from an EMBL/GenBank/DDBJ whole genome shotgun (WGS) entry which is preliminary data.</text>
</comment>
<organism evidence="1 2">
    <name type="scientific">Dermacentor silvarum</name>
    <name type="common">Tick</name>
    <dbReference type="NCBI Taxonomy" id="543639"/>
    <lineage>
        <taxon>Eukaryota</taxon>
        <taxon>Metazoa</taxon>
        <taxon>Ecdysozoa</taxon>
        <taxon>Arthropoda</taxon>
        <taxon>Chelicerata</taxon>
        <taxon>Arachnida</taxon>
        <taxon>Acari</taxon>
        <taxon>Parasitiformes</taxon>
        <taxon>Ixodida</taxon>
        <taxon>Ixodoidea</taxon>
        <taxon>Ixodidae</taxon>
        <taxon>Rhipicephalinae</taxon>
        <taxon>Dermacentor</taxon>
    </lineage>
</organism>
<proteinExistence type="predicted"/>
<dbReference type="EMBL" id="CM023471">
    <property type="protein sequence ID" value="KAH7965668.1"/>
    <property type="molecule type" value="Genomic_DNA"/>
</dbReference>
<reference evidence="1" key="1">
    <citation type="submission" date="2020-05" db="EMBL/GenBank/DDBJ databases">
        <title>Large-scale comparative analyses of tick genomes elucidate their genetic diversity and vector capacities.</title>
        <authorList>
            <person name="Jia N."/>
            <person name="Wang J."/>
            <person name="Shi W."/>
            <person name="Du L."/>
            <person name="Sun Y."/>
            <person name="Zhan W."/>
            <person name="Jiang J."/>
            <person name="Wang Q."/>
            <person name="Zhang B."/>
            <person name="Ji P."/>
            <person name="Sakyi L.B."/>
            <person name="Cui X."/>
            <person name="Yuan T."/>
            <person name="Jiang B."/>
            <person name="Yang W."/>
            <person name="Lam T.T.-Y."/>
            <person name="Chang Q."/>
            <person name="Ding S."/>
            <person name="Wang X."/>
            <person name="Zhu J."/>
            <person name="Ruan X."/>
            <person name="Zhao L."/>
            <person name="Wei J."/>
            <person name="Que T."/>
            <person name="Du C."/>
            <person name="Cheng J."/>
            <person name="Dai P."/>
            <person name="Han X."/>
            <person name="Huang E."/>
            <person name="Gao Y."/>
            <person name="Liu J."/>
            <person name="Shao H."/>
            <person name="Ye R."/>
            <person name="Li L."/>
            <person name="Wei W."/>
            <person name="Wang X."/>
            <person name="Wang C."/>
            <person name="Yang T."/>
            <person name="Huo Q."/>
            <person name="Li W."/>
            <person name="Guo W."/>
            <person name="Chen H."/>
            <person name="Zhou L."/>
            <person name="Ni X."/>
            <person name="Tian J."/>
            <person name="Zhou Y."/>
            <person name="Sheng Y."/>
            <person name="Liu T."/>
            <person name="Pan Y."/>
            <person name="Xia L."/>
            <person name="Li J."/>
            <person name="Zhao F."/>
            <person name="Cao W."/>
        </authorList>
    </citation>
    <scope>NUCLEOTIDE SEQUENCE</scope>
    <source>
        <strain evidence="1">Dsil-2018</strain>
    </source>
</reference>
<name>A0ACB8DCD9_DERSI</name>
<sequence length="505" mass="56034">MTDLGLTVRDIANGTGVAWQRYADDRDPTAEKSDPGLSSWFRFESLLPRGPISSPWPAVARPADRIGLPEETTKREEVEGRALRERLDRSSQPLSSPLQKPESAPLLLDYLPDHMSVHPYEGAYVIEYPGAPVVVATEPEGTGRPYRQYINRRSREADRWSIEEGIQASPSSNVVAMPLINWDKATATDLACFTAERIREELSRRYIDSTGSKDDIIQRLPIDIATKRTRSSPASPTPEQALTLSQTANRTVNVTTLPDLSSTLPTFSGDGGLAAHRWVKDLEPIQQLASWEPATLLAIALGKLRGPAAHWRVTTGSNFTTWPEWKKAFLNQFGQQLSLIQWQECVAALTQARGETLANYALAKLKILTRCPVQLTCKERIEYLNGNHDCRCGHFSPNGGAMPPKISSRTKDPDVTGSCPDTTWTMTYLMTYDLSSSKRTWTLVGVEWDKADDNGPSFLIKARILLAALVMLITVALMIIALKGQNLFPGWTKTTTEPQLNLYGD</sequence>
<accession>A0ACB8DCD9</accession>
<protein>
    <submittedName>
        <fullName evidence="1">Uncharacterized protein</fullName>
    </submittedName>
</protein>
<keyword evidence="2" id="KW-1185">Reference proteome</keyword>
<evidence type="ECO:0000313" key="2">
    <source>
        <dbReference type="Proteomes" id="UP000821865"/>
    </source>
</evidence>
<dbReference type="Proteomes" id="UP000821865">
    <property type="component" value="Chromosome 2"/>
</dbReference>